<dbReference type="PANTHER" id="PTHR30468:SF5">
    <property type="entry name" value="ALPHA-KETOGLUTARATE-DEPENDENT SULFATE ESTER DIOXYGENASE"/>
    <property type="match status" value="1"/>
</dbReference>
<comment type="caution">
    <text evidence="8">The sequence shown here is derived from an EMBL/GenBank/DDBJ whole genome shotgun (WGS) entry which is preliminary data.</text>
</comment>
<feature type="domain" description="TauD/TfdA-like" evidence="7">
    <location>
        <begin position="22"/>
        <end position="283"/>
    </location>
</feature>
<dbReference type="PANTHER" id="PTHR30468">
    <property type="entry name" value="ALPHA-KETOGLUTARATE-DEPENDENT SULFONATE DIOXYGENASE"/>
    <property type="match status" value="1"/>
</dbReference>
<evidence type="ECO:0000313" key="8">
    <source>
        <dbReference type="EMBL" id="MEE2059508.1"/>
    </source>
</evidence>
<dbReference type="EMBL" id="JAUTXY010000008">
    <property type="protein sequence ID" value="MEE2059508.1"/>
    <property type="molecule type" value="Genomic_DNA"/>
</dbReference>
<gene>
    <name evidence="8" type="ORF">Q7514_18485</name>
</gene>
<keyword evidence="9" id="KW-1185">Reference proteome</keyword>
<evidence type="ECO:0000256" key="3">
    <source>
        <dbReference type="ARBA" id="ARBA00022723"/>
    </source>
</evidence>
<evidence type="ECO:0000259" key="7">
    <source>
        <dbReference type="Pfam" id="PF02668"/>
    </source>
</evidence>
<keyword evidence="6" id="KW-0408">Iron</keyword>
<organism evidence="8 9">
    <name type="scientific">Rhodococcus artemisiae</name>
    <dbReference type="NCBI Taxonomy" id="714159"/>
    <lineage>
        <taxon>Bacteria</taxon>
        <taxon>Bacillati</taxon>
        <taxon>Actinomycetota</taxon>
        <taxon>Actinomycetes</taxon>
        <taxon>Mycobacteriales</taxon>
        <taxon>Nocardiaceae</taxon>
        <taxon>Rhodococcus</taxon>
    </lineage>
</organism>
<evidence type="ECO:0000256" key="5">
    <source>
        <dbReference type="ARBA" id="ARBA00023002"/>
    </source>
</evidence>
<dbReference type="Proteomes" id="UP001336020">
    <property type="component" value="Unassembled WGS sequence"/>
</dbReference>
<dbReference type="Pfam" id="PF02668">
    <property type="entry name" value="TauD"/>
    <property type="match status" value="1"/>
</dbReference>
<proteinExistence type="inferred from homology"/>
<comment type="cofactor">
    <cofactor evidence="1">
        <name>Fe(2+)</name>
        <dbReference type="ChEBI" id="CHEBI:29033"/>
    </cofactor>
</comment>
<evidence type="ECO:0000256" key="1">
    <source>
        <dbReference type="ARBA" id="ARBA00001954"/>
    </source>
</evidence>
<reference evidence="8 9" key="1">
    <citation type="submission" date="2023-07" db="EMBL/GenBank/DDBJ databases">
        <authorList>
            <person name="Girao M."/>
            <person name="Carvalho M.F."/>
        </authorList>
    </citation>
    <scope>NUCLEOTIDE SEQUENCE [LARGE SCALE GENOMIC DNA]</scope>
    <source>
        <strain evidence="8 9">YIM65754</strain>
    </source>
</reference>
<keyword evidence="5" id="KW-0560">Oxidoreductase</keyword>
<comment type="similarity">
    <text evidence="2">Belongs to the TfdA dioxygenase family.</text>
</comment>
<dbReference type="InterPro" id="IPR003819">
    <property type="entry name" value="TauD/TfdA-like"/>
</dbReference>
<dbReference type="RefSeq" id="WP_330134716.1">
    <property type="nucleotide sequence ID" value="NZ_JAUTXY010000008.1"/>
</dbReference>
<dbReference type="SUPFAM" id="SSF51197">
    <property type="entry name" value="Clavaminate synthase-like"/>
    <property type="match status" value="1"/>
</dbReference>
<evidence type="ECO:0000256" key="4">
    <source>
        <dbReference type="ARBA" id="ARBA00022964"/>
    </source>
</evidence>
<protein>
    <submittedName>
        <fullName evidence="8">TauD/TfdA family dioxygenase</fullName>
    </submittedName>
</protein>
<evidence type="ECO:0000256" key="2">
    <source>
        <dbReference type="ARBA" id="ARBA00005896"/>
    </source>
</evidence>
<name>A0ABU7LDA2_9NOCA</name>
<keyword evidence="4 8" id="KW-0223">Dioxygenase</keyword>
<sequence length="321" mass="35025">MTTVETRPSTATDIYAAGGITVTKLGENIGALIEGVHVSGDISADTAYAVRYALAANKVVVFRGQHHLTDEIQYAFAGTLGTPTTTHPTLTSEDNRTLILEGAANSWHTDVTFIDRIPKASILRAVEIPPYGGATTWASTTAAYAQLPAPLKALVDNLWAVHSNEYDYAGVHADKQGITARTNETMQNFTRTVFETEHPVVRVHPETGEKSLVLGHFVKKFVGLKSSESTALYQLLQERIIKLENTLRWAWTPGDLVIWDNRATQHYGIADYGDHKRSVHRVTVAGDVPVSVDGEASRIITGDASHFSVVDTPDRFPGFES</sequence>
<keyword evidence="3" id="KW-0479">Metal-binding</keyword>
<evidence type="ECO:0000256" key="6">
    <source>
        <dbReference type="ARBA" id="ARBA00023004"/>
    </source>
</evidence>
<accession>A0ABU7LDA2</accession>
<dbReference type="GO" id="GO:0051213">
    <property type="term" value="F:dioxygenase activity"/>
    <property type="evidence" value="ECO:0007669"/>
    <property type="project" value="UniProtKB-KW"/>
</dbReference>
<dbReference type="InterPro" id="IPR051323">
    <property type="entry name" value="AtsK-like"/>
</dbReference>
<dbReference type="Gene3D" id="3.60.130.10">
    <property type="entry name" value="Clavaminate synthase-like"/>
    <property type="match status" value="1"/>
</dbReference>
<dbReference type="InterPro" id="IPR042098">
    <property type="entry name" value="TauD-like_sf"/>
</dbReference>
<evidence type="ECO:0000313" key="9">
    <source>
        <dbReference type="Proteomes" id="UP001336020"/>
    </source>
</evidence>